<protein>
    <submittedName>
        <fullName evidence="2">Uncharacterized protein</fullName>
    </submittedName>
</protein>
<dbReference type="EMBL" id="MPUH01000021">
    <property type="protein sequence ID" value="OMJ94782.1"/>
    <property type="molecule type" value="Genomic_DNA"/>
</dbReference>
<dbReference type="AlphaFoldDB" id="A0A1R2D0K6"/>
<feature type="compositionally biased region" description="Polar residues" evidence="1">
    <location>
        <begin position="45"/>
        <end position="58"/>
    </location>
</feature>
<gene>
    <name evidence="2" type="ORF">SteCoe_1962</name>
</gene>
<sequence length="66" mass="7452">MGCGVTKDNRSLSVCIKSSQVVQQVYANKSNQLSLYTVREELSEMEQSNTPSKRQSVINPKDYILK</sequence>
<evidence type="ECO:0000313" key="3">
    <source>
        <dbReference type="Proteomes" id="UP000187209"/>
    </source>
</evidence>
<name>A0A1R2D0K6_9CILI</name>
<dbReference type="Proteomes" id="UP000187209">
    <property type="component" value="Unassembled WGS sequence"/>
</dbReference>
<comment type="caution">
    <text evidence="2">The sequence shown here is derived from an EMBL/GenBank/DDBJ whole genome shotgun (WGS) entry which is preliminary data.</text>
</comment>
<organism evidence="2 3">
    <name type="scientific">Stentor coeruleus</name>
    <dbReference type="NCBI Taxonomy" id="5963"/>
    <lineage>
        <taxon>Eukaryota</taxon>
        <taxon>Sar</taxon>
        <taxon>Alveolata</taxon>
        <taxon>Ciliophora</taxon>
        <taxon>Postciliodesmatophora</taxon>
        <taxon>Heterotrichea</taxon>
        <taxon>Heterotrichida</taxon>
        <taxon>Stentoridae</taxon>
        <taxon>Stentor</taxon>
    </lineage>
</organism>
<proteinExistence type="predicted"/>
<accession>A0A1R2D0K6</accession>
<evidence type="ECO:0000256" key="1">
    <source>
        <dbReference type="SAM" id="MobiDB-lite"/>
    </source>
</evidence>
<reference evidence="2 3" key="1">
    <citation type="submission" date="2016-11" db="EMBL/GenBank/DDBJ databases">
        <title>The macronuclear genome of Stentor coeruleus: a giant cell with tiny introns.</title>
        <authorList>
            <person name="Slabodnick M."/>
            <person name="Ruby J.G."/>
            <person name="Reiff S.B."/>
            <person name="Swart E.C."/>
            <person name="Gosai S."/>
            <person name="Prabakaran S."/>
            <person name="Witkowska E."/>
            <person name="Larue G.E."/>
            <person name="Fisher S."/>
            <person name="Freeman R.M."/>
            <person name="Gunawardena J."/>
            <person name="Chu W."/>
            <person name="Stover N.A."/>
            <person name="Gregory B.D."/>
            <person name="Nowacki M."/>
            <person name="Derisi J."/>
            <person name="Roy S.W."/>
            <person name="Marshall W.F."/>
            <person name="Sood P."/>
        </authorList>
    </citation>
    <scope>NUCLEOTIDE SEQUENCE [LARGE SCALE GENOMIC DNA]</scope>
    <source>
        <strain evidence="2">WM001</strain>
    </source>
</reference>
<feature type="region of interest" description="Disordered" evidence="1">
    <location>
        <begin position="44"/>
        <end position="66"/>
    </location>
</feature>
<keyword evidence="3" id="KW-1185">Reference proteome</keyword>
<evidence type="ECO:0000313" key="2">
    <source>
        <dbReference type="EMBL" id="OMJ94782.1"/>
    </source>
</evidence>